<protein>
    <recommendedName>
        <fullName evidence="2">Pentatricopeptide repeat-containing protein</fullName>
    </recommendedName>
</protein>
<proteinExistence type="predicted"/>
<name>A0A2P2PSF3_RHIMU</name>
<evidence type="ECO:0008006" key="2">
    <source>
        <dbReference type="Google" id="ProtNLM"/>
    </source>
</evidence>
<organism evidence="1">
    <name type="scientific">Rhizophora mucronata</name>
    <name type="common">Asiatic mangrove</name>
    <dbReference type="NCBI Taxonomy" id="61149"/>
    <lineage>
        <taxon>Eukaryota</taxon>
        <taxon>Viridiplantae</taxon>
        <taxon>Streptophyta</taxon>
        <taxon>Embryophyta</taxon>
        <taxon>Tracheophyta</taxon>
        <taxon>Spermatophyta</taxon>
        <taxon>Magnoliopsida</taxon>
        <taxon>eudicotyledons</taxon>
        <taxon>Gunneridae</taxon>
        <taxon>Pentapetalae</taxon>
        <taxon>rosids</taxon>
        <taxon>fabids</taxon>
        <taxon>Malpighiales</taxon>
        <taxon>Rhizophoraceae</taxon>
        <taxon>Rhizophora</taxon>
    </lineage>
</organism>
<dbReference type="AlphaFoldDB" id="A0A2P2PSF3"/>
<dbReference type="EMBL" id="GGEC01077141">
    <property type="protein sequence ID" value="MBX57625.1"/>
    <property type="molecule type" value="Transcribed_RNA"/>
</dbReference>
<evidence type="ECO:0000313" key="1">
    <source>
        <dbReference type="EMBL" id="MBX57625.1"/>
    </source>
</evidence>
<accession>A0A2P2PSF3</accession>
<reference evidence="1" key="1">
    <citation type="submission" date="2018-02" db="EMBL/GenBank/DDBJ databases">
        <title>Rhizophora mucronata_Transcriptome.</title>
        <authorList>
            <person name="Meera S.P."/>
            <person name="Sreeshan A."/>
            <person name="Augustine A."/>
        </authorList>
    </citation>
    <scope>NUCLEOTIDE SEQUENCE</scope>
    <source>
        <tissue evidence="1">Leaf</tissue>
    </source>
</reference>
<sequence>MLRVYLYAKRGAIEDSRRVFDSMEWHDHVDFKVSHSWPSNAQKTRSFRSFRTFF</sequence>